<dbReference type="HOGENOM" id="CLU_043184_0_0_1"/>
<dbReference type="AlphaFoldDB" id="A0A0C3NDV9"/>
<name>A0A0C3NDV9_PISTI</name>
<keyword evidence="3" id="KW-1185">Reference proteome</keyword>
<dbReference type="OrthoDB" id="2636051at2759"/>
<evidence type="ECO:0000313" key="2">
    <source>
        <dbReference type="EMBL" id="KIN93758.1"/>
    </source>
</evidence>
<evidence type="ECO:0000256" key="1">
    <source>
        <dbReference type="SAM" id="MobiDB-lite"/>
    </source>
</evidence>
<feature type="region of interest" description="Disordered" evidence="1">
    <location>
        <begin position="1"/>
        <end position="55"/>
    </location>
</feature>
<dbReference type="InParanoid" id="A0A0C3NDV9"/>
<reference evidence="2 3" key="1">
    <citation type="submission" date="2014-04" db="EMBL/GenBank/DDBJ databases">
        <authorList>
            <consortium name="DOE Joint Genome Institute"/>
            <person name="Kuo A."/>
            <person name="Kohler A."/>
            <person name="Costa M.D."/>
            <person name="Nagy L.G."/>
            <person name="Floudas D."/>
            <person name="Copeland A."/>
            <person name="Barry K.W."/>
            <person name="Cichocki N."/>
            <person name="Veneault-Fourrey C."/>
            <person name="LaButti K."/>
            <person name="Lindquist E.A."/>
            <person name="Lipzen A."/>
            <person name="Lundell T."/>
            <person name="Morin E."/>
            <person name="Murat C."/>
            <person name="Sun H."/>
            <person name="Tunlid A."/>
            <person name="Henrissat B."/>
            <person name="Grigoriev I.V."/>
            <person name="Hibbett D.S."/>
            <person name="Martin F."/>
            <person name="Nordberg H.P."/>
            <person name="Cantor M.N."/>
            <person name="Hua S.X."/>
        </authorList>
    </citation>
    <scope>NUCLEOTIDE SEQUENCE [LARGE SCALE GENOMIC DNA]</scope>
    <source>
        <strain evidence="2 3">Marx 270</strain>
    </source>
</reference>
<proteinExistence type="predicted"/>
<accession>A0A0C3NDV9</accession>
<dbReference type="EMBL" id="KN832138">
    <property type="protein sequence ID" value="KIN93758.1"/>
    <property type="molecule type" value="Genomic_DNA"/>
</dbReference>
<protein>
    <submittedName>
        <fullName evidence="2">Uncharacterized protein</fullName>
    </submittedName>
</protein>
<feature type="compositionally biased region" description="Polar residues" evidence="1">
    <location>
        <begin position="1"/>
        <end position="34"/>
    </location>
</feature>
<evidence type="ECO:0000313" key="3">
    <source>
        <dbReference type="Proteomes" id="UP000054217"/>
    </source>
</evidence>
<dbReference type="Proteomes" id="UP000054217">
    <property type="component" value="Unassembled WGS sequence"/>
</dbReference>
<sequence>MSHTRAPLVSSTGSCSGTPASHPALSSSQISPNTTAFSPTPFHPHPPSDSLEDPISLGIRRHQDDDVENSSTQLTPQRIKHLKTYAKKLCKDLSIEEKAVFNFIDTGDLFSMLVDIKATFVKYNASNKASELQALQETLTSKDFEIGLSSRLLACILSPNITAYVTDTQHHIMEFIANHLDIFKIPATVLNDNELRSTLGKIVTRLLADLHSHLKSHLTVSIVKQTCIIEVGKAVACSSPGMEVDASHWARLAFLCCCLHLFLIGVGDHKIAPLSTCFTPRLIPMLKSDMHTKVERNLGINISEIERWAVSADNMDESVTDTLVMGDGSSSAPTGDESGPGADFDWSRLGDNTDDLQGDANSIADAGPNLDADTLSNDGDDLDPSDSGFRLDG</sequence>
<organism evidence="2 3">
    <name type="scientific">Pisolithus tinctorius Marx 270</name>
    <dbReference type="NCBI Taxonomy" id="870435"/>
    <lineage>
        <taxon>Eukaryota</taxon>
        <taxon>Fungi</taxon>
        <taxon>Dikarya</taxon>
        <taxon>Basidiomycota</taxon>
        <taxon>Agaricomycotina</taxon>
        <taxon>Agaricomycetes</taxon>
        <taxon>Agaricomycetidae</taxon>
        <taxon>Boletales</taxon>
        <taxon>Sclerodermatineae</taxon>
        <taxon>Pisolithaceae</taxon>
        <taxon>Pisolithus</taxon>
    </lineage>
</organism>
<reference evidence="3" key="2">
    <citation type="submission" date="2015-01" db="EMBL/GenBank/DDBJ databases">
        <title>Evolutionary Origins and Diversification of the Mycorrhizal Mutualists.</title>
        <authorList>
            <consortium name="DOE Joint Genome Institute"/>
            <consortium name="Mycorrhizal Genomics Consortium"/>
            <person name="Kohler A."/>
            <person name="Kuo A."/>
            <person name="Nagy L.G."/>
            <person name="Floudas D."/>
            <person name="Copeland A."/>
            <person name="Barry K.W."/>
            <person name="Cichocki N."/>
            <person name="Veneault-Fourrey C."/>
            <person name="LaButti K."/>
            <person name="Lindquist E.A."/>
            <person name="Lipzen A."/>
            <person name="Lundell T."/>
            <person name="Morin E."/>
            <person name="Murat C."/>
            <person name="Riley R."/>
            <person name="Ohm R."/>
            <person name="Sun H."/>
            <person name="Tunlid A."/>
            <person name="Henrissat B."/>
            <person name="Grigoriev I.V."/>
            <person name="Hibbett D.S."/>
            <person name="Martin F."/>
        </authorList>
    </citation>
    <scope>NUCLEOTIDE SEQUENCE [LARGE SCALE GENOMIC DNA]</scope>
    <source>
        <strain evidence="3">Marx 270</strain>
    </source>
</reference>
<gene>
    <name evidence="2" type="ORF">M404DRAFT_35783</name>
</gene>
<feature type="region of interest" description="Disordered" evidence="1">
    <location>
        <begin position="321"/>
        <end position="393"/>
    </location>
</feature>